<protein>
    <submittedName>
        <fullName evidence="2">Uncharacterized protein</fullName>
    </submittedName>
</protein>
<evidence type="ECO:0000256" key="1">
    <source>
        <dbReference type="SAM" id="MobiDB-lite"/>
    </source>
</evidence>
<accession>A0A803PVY2</accession>
<dbReference type="AlphaFoldDB" id="A0A803PVY2"/>
<feature type="compositionally biased region" description="Basic and acidic residues" evidence="1">
    <location>
        <begin position="54"/>
        <end position="63"/>
    </location>
</feature>
<dbReference type="EnsemblPlants" id="evm.model.06.1774">
    <property type="protein sequence ID" value="cds.evm.model.06.1774"/>
    <property type="gene ID" value="evm.TU.06.1774"/>
</dbReference>
<evidence type="ECO:0000313" key="2">
    <source>
        <dbReference type="EnsemblPlants" id="cds.evm.model.06.1774"/>
    </source>
</evidence>
<reference evidence="2" key="2">
    <citation type="submission" date="2021-03" db="UniProtKB">
        <authorList>
            <consortium name="EnsemblPlants"/>
        </authorList>
    </citation>
    <scope>IDENTIFICATION</scope>
</reference>
<organism evidence="2 3">
    <name type="scientific">Cannabis sativa</name>
    <name type="common">Hemp</name>
    <name type="synonym">Marijuana</name>
    <dbReference type="NCBI Taxonomy" id="3483"/>
    <lineage>
        <taxon>Eukaryota</taxon>
        <taxon>Viridiplantae</taxon>
        <taxon>Streptophyta</taxon>
        <taxon>Embryophyta</taxon>
        <taxon>Tracheophyta</taxon>
        <taxon>Spermatophyta</taxon>
        <taxon>Magnoliopsida</taxon>
        <taxon>eudicotyledons</taxon>
        <taxon>Gunneridae</taxon>
        <taxon>Pentapetalae</taxon>
        <taxon>rosids</taxon>
        <taxon>fabids</taxon>
        <taxon>Rosales</taxon>
        <taxon>Cannabaceae</taxon>
        <taxon>Cannabis</taxon>
    </lineage>
</organism>
<feature type="region of interest" description="Disordered" evidence="1">
    <location>
        <begin position="37"/>
        <end position="63"/>
    </location>
</feature>
<evidence type="ECO:0000313" key="3">
    <source>
        <dbReference type="Proteomes" id="UP000596661"/>
    </source>
</evidence>
<proteinExistence type="predicted"/>
<dbReference type="EMBL" id="UZAU01000618">
    <property type="status" value="NOT_ANNOTATED_CDS"/>
    <property type="molecule type" value="Genomic_DNA"/>
</dbReference>
<dbReference type="Gramene" id="evm.model.06.1774">
    <property type="protein sequence ID" value="cds.evm.model.06.1774"/>
    <property type="gene ID" value="evm.TU.06.1774"/>
</dbReference>
<sequence length="81" mass="8998">MMEDSSLSPTAIEVENTQKVANDPNVSIEVVAVEQETNGLTDVDTEVNDTQQDNEAKEGDLENMRQNFLESMTTDLEPHSK</sequence>
<reference evidence="2" key="1">
    <citation type="submission" date="2018-11" db="EMBL/GenBank/DDBJ databases">
        <authorList>
            <person name="Grassa J C."/>
        </authorList>
    </citation>
    <scope>NUCLEOTIDE SEQUENCE [LARGE SCALE GENOMIC DNA]</scope>
</reference>
<dbReference type="Proteomes" id="UP000596661">
    <property type="component" value="Chromosome 6"/>
</dbReference>
<keyword evidence="3" id="KW-1185">Reference proteome</keyword>
<name>A0A803PVY2_CANSA</name>